<organism evidence="1 2">
    <name type="scientific">Amphibacillus indicireducens</name>
    <dbReference type="NCBI Taxonomy" id="1076330"/>
    <lineage>
        <taxon>Bacteria</taxon>
        <taxon>Bacillati</taxon>
        <taxon>Bacillota</taxon>
        <taxon>Bacilli</taxon>
        <taxon>Bacillales</taxon>
        <taxon>Bacillaceae</taxon>
        <taxon>Amphibacillus</taxon>
    </lineage>
</organism>
<proteinExistence type="predicted"/>
<dbReference type="RefSeq" id="WP_344913268.1">
    <property type="nucleotide sequence ID" value="NZ_BAABDL010000123.1"/>
</dbReference>
<protein>
    <submittedName>
        <fullName evidence="1">Uncharacterized protein</fullName>
    </submittedName>
</protein>
<reference evidence="2" key="1">
    <citation type="journal article" date="2019" name="Int. J. Syst. Evol. Microbiol.">
        <title>The Global Catalogue of Microorganisms (GCM) 10K type strain sequencing project: providing services to taxonomists for standard genome sequencing and annotation.</title>
        <authorList>
            <consortium name="The Broad Institute Genomics Platform"/>
            <consortium name="The Broad Institute Genome Sequencing Center for Infectious Disease"/>
            <person name="Wu L."/>
            <person name="Ma J."/>
        </authorList>
    </citation>
    <scope>NUCLEOTIDE SEQUENCE [LARGE SCALE GENOMIC DNA]</scope>
    <source>
        <strain evidence="2">JCM 17250</strain>
    </source>
</reference>
<accession>A0ABP7W1F8</accession>
<sequence>MRKGLIVLIVLLVVVFGVIGLRQDDQQSDIQIEANVVSQETDI</sequence>
<dbReference type="EMBL" id="BAABDL010000123">
    <property type="protein sequence ID" value="GAA4077467.1"/>
    <property type="molecule type" value="Genomic_DNA"/>
</dbReference>
<name>A0ABP7W1F8_9BACI</name>
<comment type="caution">
    <text evidence="1">The sequence shown here is derived from an EMBL/GenBank/DDBJ whole genome shotgun (WGS) entry which is preliminary data.</text>
</comment>
<keyword evidence="2" id="KW-1185">Reference proteome</keyword>
<gene>
    <name evidence="1" type="ORF">GCM10022410_22720</name>
</gene>
<dbReference type="Proteomes" id="UP001501734">
    <property type="component" value="Unassembled WGS sequence"/>
</dbReference>
<evidence type="ECO:0000313" key="2">
    <source>
        <dbReference type="Proteomes" id="UP001501734"/>
    </source>
</evidence>
<evidence type="ECO:0000313" key="1">
    <source>
        <dbReference type="EMBL" id="GAA4077467.1"/>
    </source>
</evidence>